<evidence type="ECO:0000313" key="1">
    <source>
        <dbReference type="EMBL" id="VDO59910.1"/>
    </source>
</evidence>
<accession>A0A183LJU3</accession>
<reference evidence="1 2" key="1">
    <citation type="submission" date="2018-11" db="EMBL/GenBank/DDBJ databases">
        <authorList>
            <consortium name="Pathogen Informatics"/>
        </authorList>
    </citation>
    <scope>NUCLEOTIDE SEQUENCE [LARGE SCALE GENOMIC DNA]</scope>
    <source>
        <strain evidence="1 2">Zambia</strain>
    </source>
</reference>
<evidence type="ECO:0000313" key="2">
    <source>
        <dbReference type="Proteomes" id="UP000277204"/>
    </source>
</evidence>
<gene>
    <name evidence="1" type="ORF">SMRZ_LOCUS4068</name>
</gene>
<protein>
    <submittedName>
        <fullName evidence="1">Uncharacterized protein</fullName>
    </submittedName>
</protein>
<keyword evidence="2" id="KW-1185">Reference proteome</keyword>
<organism evidence="1 2">
    <name type="scientific">Schistosoma margrebowiei</name>
    <dbReference type="NCBI Taxonomy" id="48269"/>
    <lineage>
        <taxon>Eukaryota</taxon>
        <taxon>Metazoa</taxon>
        <taxon>Spiralia</taxon>
        <taxon>Lophotrochozoa</taxon>
        <taxon>Platyhelminthes</taxon>
        <taxon>Trematoda</taxon>
        <taxon>Digenea</taxon>
        <taxon>Strigeidida</taxon>
        <taxon>Schistosomatoidea</taxon>
        <taxon>Schistosomatidae</taxon>
        <taxon>Schistosoma</taxon>
    </lineage>
</organism>
<dbReference type="EMBL" id="UZAI01001247">
    <property type="protein sequence ID" value="VDO59910.1"/>
    <property type="molecule type" value="Genomic_DNA"/>
</dbReference>
<name>A0A183LJU3_9TREM</name>
<dbReference type="Proteomes" id="UP000277204">
    <property type="component" value="Unassembled WGS sequence"/>
</dbReference>
<dbReference type="AlphaFoldDB" id="A0A183LJU3"/>
<sequence>MRSGRAAWIGLNTASYICELVFLGLAITVQISSDWAVYDVTYIGLIDNYNQLSRSRGLWKQCITNQIVSSPYNGQCYALETSTESGRYNGNVQPILCLIYFISLLIYYEDMSQENYRLDTRLTSARSAWTTTVRDNTVYSPGGMIPMAWSACLLIYAGSILQLIASTLQQPPVREGYGLFSFILRNFLKFIPEKNNLNREIKSVSSDVCTLTSISKEKLDKNSTSNIDSEEDINISEKILSDETDIIQTTYSRDFPSKQSSTLIALRPRSTRHAFRAPTCKAISTPNTCRNLNNLEVLNSVDGPYQSTYSRDYVGCWTPQPDSPIRTATSSGTRANRPHPRKDFLTYRNEMNQMLYFDKPSSPVSTVSESPIQRDKTFCPHRHSEADVIQSLVYNRPKVFQRLTREQYSFLNQMRFKSTYQDSFNVVSHCNQPRNIVQDSIKSVHEIYEGVTGHPLSLSHLNFAKPSWKYQDNTTSKNADEEFINGSLKLTVPCTRYGSNKNHHKITRGISKQFIHIIINLIFIINFIMFSK</sequence>
<proteinExistence type="predicted"/>